<feature type="region of interest" description="Disordered" evidence="1">
    <location>
        <begin position="1"/>
        <end position="58"/>
    </location>
</feature>
<keyword evidence="3" id="KW-1185">Reference proteome</keyword>
<reference evidence="3" key="1">
    <citation type="journal article" date="2019" name="Int. J. Syst. Evol. Microbiol.">
        <title>The Global Catalogue of Microorganisms (GCM) 10K type strain sequencing project: providing services to taxonomists for standard genome sequencing and annotation.</title>
        <authorList>
            <consortium name="The Broad Institute Genomics Platform"/>
            <consortium name="The Broad Institute Genome Sequencing Center for Infectious Disease"/>
            <person name="Wu L."/>
            <person name="Ma J."/>
        </authorList>
    </citation>
    <scope>NUCLEOTIDE SEQUENCE [LARGE SCALE GENOMIC DNA]</scope>
    <source>
        <strain evidence="3">JCM 17695</strain>
    </source>
</reference>
<proteinExistence type="predicted"/>
<comment type="caution">
    <text evidence="2">The sequence shown here is derived from an EMBL/GenBank/DDBJ whole genome shotgun (WGS) entry which is preliminary data.</text>
</comment>
<evidence type="ECO:0000256" key="1">
    <source>
        <dbReference type="SAM" id="MobiDB-lite"/>
    </source>
</evidence>
<dbReference type="EMBL" id="JBHTEY010000004">
    <property type="protein sequence ID" value="MFC7616402.1"/>
    <property type="molecule type" value="Genomic_DNA"/>
</dbReference>
<organism evidence="2 3">
    <name type="scientific">Actinokineospora soli</name>
    <dbReference type="NCBI Taxonomy" id="1048753"/>
    <lineage>
        <taxon>Bacteria</taxon>
        <taxon>Bacillati</taxon>
        <taxon>Actinomycetota</taxon>
        <taxon>Actinomycetes</taxon>
        <taxon>Pseudonocardiales</taxon>
        <taxon>Pseudonocardiaceae</taxon>
        <taxon>Actinokineospora</taxon>
    </lineage>
</organism>
<dbReference type="Proteomes" id="UP001596512">
    <property type="component" value="Unassembled WGS sequence"/>
</dbReference>
<name>A0ABW2TRF6_9PSEU</name>
<feature type="compositionally biased region" description="Polar residues" evidence="1">
    <location>
        <begin position="1"/>
        <end position="21"/>
    </location>
</feature>
<feature type="compositionally biased region" description="Polar residues" evidence="1">
    <location>
        <begin position="34"/>
        <end position="58"/>
    </location>
</feature>
<evidence type="ECO:0000313" key="2">
    <source>
        <dbReference type="EMBL" id="MFC7616402.1"/>
    </source>
</evidence>
<sequence length="58" mass="6009">MWNSSAAPGSWYSTAASSRSIGTPAIAAPMSRLRMTSGSSTRTTEPGGKWSSTGRTLT</sequence>
<gene>
    <name evidence="2" type="ORF">ACFQV2_25960</name>
</gene>
<protein>
    <submittedName>
        <fullName evidence="2">Uncharacterized protein</fullName>
    </submittedName>
</protein>
<accession>A0ABW2TRF6</accession>
<evidence type="ECO:0000313" key="3">
    <source>
        <dbReference type="Proteomes" id="UP001596512"/>
    </source>
</evidence>